<dbReference type="PANTHER" id="PTHR31157:SF1">
    <property type="entry name" value="SCP DOMAIN-CONTAINING PROTEIN"/>
    <property type="match status" value="1"/>
</dbReference>
<dbReference type="InParanoid" id="A0A4R6QRD1"/>
<comment type="caution">
    <text evidence="3">The sequence shown here is derived from an EMBL/GenBank/DDBJ whole genome shotgun (WGS) entry which is preliminary data.</text>
</comment>
<evidence type="ECO:0000313" key="3">
    <source>
        <dbReference type="EMBL" id="TDP73142.1"/>
    </source>
</evidence>
<evidence type="ECO:0000256" key="1">
    <source>
        <dbReference type="SAM" id="SignalP"/>
    </source>
</evidence>
<dbReference type="RefSeq" id="WP_166651946.1">
    <property type="nucleotide sequence ID" value="NZ_SNXS01000002.1"/>
</dbReference>
<reference evidence="3 4" key="1">
    <citation type="submission" date="2019-03" db="EMBL/GenBank/DDBJ databases">
        <title>Genomic Encyclopedia of Type Strains, Phase IV (KMG-IV): sequencing the most valuable type-strain genomes for metagenomic binning, comparative biology and taxonomic classification.</title>
        <authorList>
            <person name="Goeker M."/>
        </authorList>
    </citation>
    <scope>NUCLEOTIDE SEQUENCE [LARGE SCALE GENOMIC DNA]</scope>
    <source>
        <strain evidence="3 4">DSM 16998</strain>
    </source>
</reference>
<dbReference type="Gene3D" id="3.40.33.10">
    <property type="entry name" value="CAP"/>
    <property type="match status" value="1"/>
</dbReference>
<feature type="domain" description="SCP" evidence="2">
    <location>
        <begin position="47"/>
        <end position="169"/>
    </location>
</feature>
<evidence type="ECO:0000313" key="4">
    <source>
        <dbReference type="Proteomes" id="UP000295361"/>
    </source>
</evidence>
<dbReference type="Proteomes" id="UP000295361">
    <property type="component" value="Unassembled WGS sequence"/>
</dbReference>
<protein>
    <submittedName>
        <fullName evidence="3">Uncharacterized protein YkwD</fullName>
    </submittedName>
</protein>
<dbReference type="PANTHER" id="PTHR31157">
    <property type="entry name" value="SCP DOMAIN-CONTAINING PROTEIN"/>
    <property type="match status" value="1"/>
</dbReference>
<proteinExistence type="predicted"/>
<feature type="chain" id="PRO_5020851017" evidence="1">
    <location>
        <begin position="33"/>
        <end position="177"/>
    </location>
</feature>
<keyword evidence="4" id="KW-1185">Reference proteome</keyword>
<dbReference type="InterPro" id="IPR035940">
    <property type="entry name" value="CAP_sf"/>
</dbReference>
<dbReference type="InterPro" id="IPR014044">
    <property type="entry name" value="CAP_dom"/>
</dbReference>
<dbReference type="SUPFAM" id="SSF55797">
    <property type="entry name" value="PR-1-like"/>
    <property type="match status" value="1"/>
</dbReference>
<feature type="signal peptide" evidence="1">
    <location>
        <begin position="1"/>
        <end position="32"/>
    </location>
</feature>
<keyword evidence="1" id="KW-0732">Signal</keyword>
<dbReference type="AlphaFoldDB" id="A0A4R6QRD1"/>
<sequence>MTRFKPCLMQGLMPFAPAWGLLLCLATPLALGEPTPCSAMNTQAEALRQLNDLRARGGSCGASAFAAAPSLRWDERLAQSAHGYARELAERDQIDPLRHSVLRDRFRAAGYRLRLAGENLAAGPEQVDELLALWLTSPAHCANLLEPRFVDVGMACVPGRASGEPFWVLHLGRGLQE</sequence>
<organism evidence="3 4">
    <name type="scientific">Roseateles toxinivorans</name>
    <dbReference type="NCBI Taxonomy" id="270368"/>
    <lineage>
        <taxon>Bacteria</taxon>
        <taxon>Pseudomonadati</taxon>
        <taxon>Pseudomonadota</taxon>
        <taxon>Betaproteobacteria</taxon>
        <taxon>Burkholderiales</taxon>
        <taxon>Sphaerotilaceae</taxon>
        <taxon>Roseateles</taxon>
    </lineage>
</organism>
<dbReference type="EMBL" id="SNXS01000002">
    <property type="protein sequence ID" value="TDP73142.1"/>
    <property type="molecule type" value="Genomic_DNA"/>
</dbReference>
<evidence type="ECO:0000259" key="2">
    <source>
        <dbReference type="Pfam" id="PF00188"/>
    </source>
</evidence>
<dbReference type="Pfam" id="PF00188">
    <property type="entry name" value="CAP"/>
    <property type="match status" value="1"/>
</dbReference>
<name>A0A4R6QRD1_9BURK</name>
<gene>
    <name evidence="3" type="ORF">DES47_102889</name>
</gene>
<accession>A0A4R6QRD1</accession>
<dbReference type="CDD" id="cd05379">
    <property type="entry name" value="CAP_bacterial"/>
    <property type="match status" value="1"/>
</dbReference>